<sequence>MKPLRRGLRIAPRNNVRNVVAIVVAVLVTLCSACGSQATPAVRVGTLSDSRPNAYLENGRFTGFDNELLRAAAAKEGLTLEFTATDFSPLLRQVAEGRFDVGSAAISQTEDRKKTLDFSNAYNYQALGVVAPAGTISDDKSLAGKRIGVVGSTISDTWLVANQPTAQVIRFPNDAAVLDALSGRRLDGALFDQANAEHYAADDPALAATKIVDAVIPQGYAVPKGNGAVLTKLNRGLRQVIADGTWVRLHQQFEPNGVVPQEFQGHP</sequence>
<evidence type="ECO:0000313" key="3">
    <source>
        <dbReference type="EMBL" id="GLY67378.1"/>
    </source>
</evidence>
<proteinExistence type="predicted"/>
<organism evidence="3 4">
    <name type="scientific">Amycolatopsis taiwanensis</name>
    <dbReference type="NCBI Taxonomy" id="342230"/>
    <lineage>
        <taxon>Bacteria</taxon>
        <taxon>Bacillati</taxon>
        <taxon>Actinomycetota</taxon>
        <taxon>Actinomycetes</taxon>
        <taxon>Pseudonocardiales</taxon>
        <taxon>Pseudonocardiaceae</taxon>
        <taxon>Amycolatopsis</taxon>
    </lineage>
</organism>
<keyword evidence="4" id="KW-1185">Reference proteome</keyword>
<dbReference type="Proteomes" id="UP001165136">
    <property type="component" value="Unassembled WGS sequence"/>
</dbReference>
<feature type="domain" description="Solute-binding protein family 3/N-terminal" evidence="2">
    <location>
        <begin position="41"/>
        <end position="257"/>
    </location>
</feature>
<dbReference type="Pfam" id="PF00497">
    <property type="entry name" value="SBP_bac_3"/>
    <property type="match status" value="1"/>
</dbReference>
<dbReference type="EMBL" id="BSTI01000008">
    <property type="protein sequence ID" value="GLY67378.1"/>
    <property type="molecule type" value="Genomic_DNA"/>
</dbReference>
<dbReference type="PANTHER" id="PTHR35936">
    <property type="entry name" value="MEMBRANE-BOUND LYTIC MUREIN TRANSGLYCOSYLASE F"/>
    <property type="match status" value="1"/>
</dbReference>
<accession>A0A9W6R2P2</accession>
<dbReference type="InterPro" id="IPR001638">
    <property type="entry name" value="Solute-binding_3/MltF_N"/>
</dbReference>
<dbReference type="RefSeq" id="WP_425388223.1">
    <property type="nucleotide sequence ID" value="NZ_BSTI01000008.1"/>
</dbReference>
<comment type="caution">
    <text evidence="3">The sequence shown here is derived from an EMBL/GenBank/DDBJ whole genome shotgun (WGS) entry which is preliminary data.</text>
</comment>
<dbReference type="CDD" id="cd13530">
    <property type="entry name" value="PBP2_peptides_like"/>
    <property type="match status" value="1"/>
</dbReference>
<evidence type="ECO:0000259" key="2">
    <source>
        <dbReference type="SMART" id="SM00062"/>
    </source>
</evidence>
<keyword evidence="1" id="KW-0732">Signal</keyword>
<dbReference type="Gene3D" id="3.40.190.10">
    <property type="entry name" value="Periplasmic binding protein-like II"/>
    <property type="match status" value="2"/>
</dbReference>
<dbReference type="SMART" id="SM00062">
    <property type="entry name" value="PBPb"/>
    <property type="match status" value="1"/>
</dbReference>
<dbReference type="PANTHER" id="PTHR35936:SF19">
    <property type="entry name" value="AMINO-ACID-BINDING PROTEIN YXEM-RELATED"/>
    <property type="match status" value="1"/>
</dbReference>
<dbReference type="AlphaFoldDB" id="A0A9W6R2P2"/>
<evidence type="ECO:0000313" key="4">
    <source>
        <dbReference type="Proteomes" id="UP001165136"/>
    </source>
</evidence>
<name>A0A9W6R2P2_9PSEU</name>
<protein>
    <submittedName>
        <fullName evidence="3">Amino acid ABC transporter substrate-binding protein</fullName>
    </submittedName>
</protein>
<dbReference type="SUPFAM" id="SSF53850">
    <property type="entry name" value="Periplasmic binding protein-like II"/>
    <property type="match status" value="1"/>
</dbReference>
<evidence type="ECO:0000256" key="1">
    <source>
        <dbReference type="ARBA" id="ARBA00022729"/>
    </source>
</evidence>
<gene>
    <name evidence="3" type="ORF">Atai01_39970</name>
</gene>
<reference evidence="3" key="1">
    <citation type="submission" date="2023-03" db="EMBL/GenBank/DDBJ databases">
        <title>Amycolatopsis taiwanensis NBRC 103393.</title>
        <authorList>
            <person name="Ichikawa N."/>
            <person name="Sato H."/>
            <person name="Tonouchi N."/>
        </authorList>
    </citation>
    <scope>NUCLEOTIDE SEQUENCE</scope>
    <source>
        <strain evidence="3">NBRC 103393</strain>
    </source>
</reference>